<evidence type="ECO:0000256" key="2">
    <source>
        <dbReference type="SAM" id="Phobius"/>
    </source>
</evidence>
<name>A0A6N9T9F0_9HYPH</name>
<feature type="compositionally biased region" description="Acidic residues" evidence="1">
    <location>
        <begin position="64"/>
        <end position="84"/>
    </location>
</feature>
<feature type="transmembrane region" description="Helical" evidence="2">
    <location>
        <begin position="157"/>
        <end position="177"/>
    </location>
</feature>
<keyword evidence="2" id="KW-1133">Transmembrane helix</keyword>
<proteinExistence type="predicted"/>
<evidence type="ECO:0000256" key="1">
    <source>
        <dbReference type="SAM" id="MobiDB-lite"/>
    </source>
</evidence>
<dbReference type="RefSeq" id="WP_163465315.1">
    <property type="nucleotide sequence ID" value="NZ_JAAAMG010000021.1"/>
</dbReference>
<gene>
    <name evidence="3" type="ORF">GTK09_20790</name>
</gene>
<accession>A0A6N9T9F0</accession>
<organism evidence="3 4">
    <name type="scientific">Jiella pacifica</name>
    <dbReference type="NCBI Taxonomy" id="2696469"/>
    <lineage>
        <taxon>Bacteria</taxon>
        <taxon>Pseudomonadati</taxon>
        <taxon>Pseudomonadota</taxon>
        <taxon>Alphaproteobacteria</taxon>
        <taxon>Hyphomicrobiales</taxon>
        <taxon>Aurantimonadaceae</taxon>
        <taxon>Jiella</taxon>
    </lineage>
</organism>
<comment type="caution">
    <text evidence="3">The sequence shown here is derived from an EMBL/GenBank/DDBJ whole genome shotgun (WGS) entry which is preliminary data.</text>
</comment>
<dbReference type="Proteomes" id="UP000469011">
    <property type="component" value="Unassembled WGS sequence"/>
</dbReference>
<feature type="compositionally biased region" description="Basic and acidic residues" evidence="1">
    <location>
        <begin position="85"/>
        <end position="103"/>
    </location>
</feature>
<dbReference type="AlphaFoldDB" id="A0A6N9T9F0"/>
<keyword evidence="2" id="KW-0812">Transmembrane</keyword>
<dbReference type="EMBL" id="JAAAMG010000021">
    <property type="protein sequence ID" value="NDW06855.1"/>
    <property type="molecule type" value="Genomic_DNA"/>
</dbReference>
<evidence type="ECO:0000313" key="4">
    <source>
        <dbReference type="Proteomes" id="UP000469011"/>
    </source>
</evidence>
<sequence length="372" mass="39302">MTSAIETSLRRALEQGDRADPNFRLEIYEAAERALLRLETSNGMSDEARDRHRRDLIGAIETIEDEYLGTTDDPSEVGPEDDDRLEAADAAGDRSEGESRATETTKGASGSFIPGAGPDETMALDRDERIAAAEADDEETGAPDADRRTGSRLIGPLIVLLLLFLVGVAIWIALPFFSSSGPSETAGANAGDETLTVADAIRENADVTGETSAATEWLDLYSPQVLAEFAASDEAIETVASEGGRTVVKLVQSSDGGVSDGTADAADAAVQEIELPISGEAARRFAGQKAQAEIIVGSPDGKPREFTLRCLFGGETVCGRQRFTTALPEENFLFNLQFPPEAVTGGQIAIDPSVGSGGGDLLFYGLRLRPSS</sequence>
<keyword evidence="4" id="KW-1185">Reference proteome</keyword>
<feature type="region of interest" description="Disordered" evidence="1">
    <location>
        <begin position="64"/>
        <end position="121"/>
    </location>
</feature>
<keyword evidence="2" id="KW-0472">Membrane</keyword>
<protein>
    <submittedName>
        <fullName evidence="3">Uncharacterized protein</fullName>
    </submittedName>
</protein>
<reference evidence="3 4" key="1">
    <citation type="submission" date="2020-01" db="EMBL/GenBank/DDBJ databases">
        <title>Jiella pacifica sp. nov.</title>
        <authorList>
            <person name="Xue Z."/>
            <person name="Zhu S."/>
            <person name="Chen J."/>
            <person name="Yang J."/>
        </authorList>
    </citation>
    <scope>NUCLEOTIDE SEQUENCE [LARGE SCALE GENOMIC DNA]</scope>
    <source>
        <strain evidence="3 4">40Bstr34</strain>
    </source>
</reference>
<evidence type="ECO:0000313" key="3">
    <source>
        <dbReference type="EMBL" id="NDW06855.1"/>
    </source>
</evidence>